<feature type="domain" description="DUF397" evidence="1">
    <location>
        <begin position="10"/>
        <end position="29"/>
    </location>
</feature>
<name>A0A6L3VQN8_9ACTN</name>
<dbReference type="EMBL" id="WBMR01000063">
    <property type="protein sequence ID" value="KAB2379108.1"/>
    <property type="molecule type" value="Genomic_DNA"/>
</dbReference>
<evidence type="ECO:0000313" key="3">
    <source>
        <dbReference type="Proteomes" id="UP000483004"/>
    </source>
</evidence>
<dbReference type="AlphaFoldDB" id="A0A6L3VQN8"/>
<gene>
    <name evidence="2" type="ORF">F9B16_21960</name>
</gene>
<dbReference type="InterPro" id="IPR007278">
    <property type="entry name" value="DUF397"/>
</dbReference>
<dbReference type="RefSeq" id="WP_151541985.1">
    <property type="nucleotide sequence ID" value="NZ_WBMR01000063.1"/>
</dbReference>
<organism evidence="2 3">
    <name type="scientific">Actinomadura montaniterrae</name>
    <dbReference type="NCBI Taxonomy" id="1803903"/>
    <lineage>
        <taxon>Bacteria</taxon>
        <taxon>Bacillati</taxon>
        <taxon>Actinomycetota</taxon>
        <taxon>Actinomycetes</taxon>
        <taxon>Streptosporangiales</taxon>
        <taxon>Thermomonosporaceae</taxon>
        <taxon>Actinomadura</taxon>
    </lineage>
</organism>
<dbReference type="Proteomes" id="UP000483004">
    <property type="component" value="Unassembled WGS sequence"/>
</dbReference>
<proteinExistence type="predicted"/>
<accession>A0A6L3VQN8</accession>
<comment type="caution">
    <text evidence="2">The sequence shown here is derived from an EMBL/GenBank/DDBJ whole genome shotgun (WGS) entry which is preliminary data.</text>
</comment>
<evidence type="ECO:0000313" key="2">
    <source>
        <dbReference type="EMBL" id="KAB2379108.1"/>
    </source>
</evidence>
<sequence>MSIQEFVFSSWRKSSHSGSQGSECVEVAAVWRKSSHSGSVGQECVEVASARRKSSYSGSQGSSCVEVAAGERRVAVRDSKDPDGAVLAVAPSGWASLLADVKAGSLDLAR</sequence>
<evidence type="ECO:0000259" key="1">
    <source>
        <dbReference type="Pfam" id="PF04149"/>
    </source>
</evidence>
<reference evidence="2 3" key="1">
    <citation type="submission" date="2019-09" db="EMBL/GenBank/DDBJ databases">
        <title>Actinomadura physcomitrii sp. nov., a novel actinomycete isolated from moss [Physcomitrium sphaericum (Ludw) Fuernr].</title>
        <authorList>
            <person name="Liu C."/>
            <person name="Zhuang X."/>
        </authorList>
    </citation>
    <scope>NUCLEOTIDE SEQUENCE [LARGE SCALE GENOMIC DNA]</scope>
    <source>
        <strain evidence="2 3">CYP1-1B</strain>
    </source>
</reference>
<dbReference type="Pfam" id="PF04149">
    <property type="entry name" value="DUF397"/>
    <property type="match status" value="2"/>
</dbReference>
<keyword evidence="3" id="KW-1185">Reference proteome</keyword>
<protein>
    <submittedName>
        <fullName evidence="2">DUF397 domain-containing protein</fullName>
    </submittedName>
</protein>
<feature type="domain" description="DUF397" evidence="1">
    <location>
        <begin position="52"/>
        <end position="102"/>
    </location>
</feature>
<dbReference type="OrthoDB" id="3480376at2"/>